<keyword evidence="2" id="KW-1185">Reference proteome</keyword>
<gene>
    <name evidence="1" type="ORF">PsorP6_002933</name>
</gene>
<proteinExistence type="predicted"/>
<dbReference type="Proteomes" id="UP001163321">
    <property type="component" value="Chromosome 8"/>
</dbReference>
<sequence length="128" mass="15052">MESPFAISATTMLNELVQRLQFCSCKTLFNAQRCGNPARDFLLRRSMFTQPKNLSNNLVGFFMLDPTLKHLLLQTRRFIILPKRELFCHCERRCQVFLTLEATLHSREQVNLFLFFLVVEPNVVVQDR</sequence>
<name>A0ACC0VIQ7_9STRA</name>
<dbReference type="EMBL" id="CM047587">
    <property type="protein sequence ID" value="KAI9906337.1"/>
    <property type="molecule type" value="Genomic_DNA"/>
</dbReference>
<evidence type="ECO:0000313" key="2">
    <source>
        <dbReference type="Proteomes" id="UP001163321"/>
    </source>
</evidence>
<protein>
    <submittedName>
        <fullName evidence="1">Uncharacterized protein</fullName>
    </submittedName>
</protein>
<evidence type="ECO:0000313" key="1">
    <source>
        <dbReference type="EMBL" id="KAI9906337.1"/>
    </source>
</evidence>
<comment type="caution">
    <text evidence="1">The sequence shown here is derived from an EMBL/GenBank/DDBJ whole genome shotgun (WGS) entry which is preliminary data.</text>
</comment>
<organism evidence="1 2">
    <name type="scientific">Peronosclerospora sorghi</name>
    <dbReference type="NCBI Taxonomy" id="230839"/>
    <lineage>
        <taxon>Eukaryota</taxon>
        <taxon>Sar</taxon>
        <taxon>Stramenopiles</taxon>
        <taxon>Oomycota</taxon>
        <taxon>Peronosporomycetes</taxon>
        <taxon>Peronosporales</taxon>
        <taxon>Peronosporaceae</taxon>
        <taxon>Peronosclerospora</taxon>
    </lineage>
</organism>
<reference evidence="1 2" key="1">
    <citation type="journal article" date="2022" name="bioRxiv">
        <title>The genome of the oomycete Peronosclerospora sorghi, a cosmopolitan pathogen of maize and sorghum, is inflated with dispersed pseudogenes.</title>
        <authorList>
            <person name="Fletcher K."/>
            <person name="Martin F."/>
            <person name="Isakeit T."/>
            <person name="Cavanaugh K."/>
            <person name="Magill C."/>
            <person name="Michelmore R."/>
        </authorList>
    </citation>
    <scope>NUCLEOTIDE SEQUENCE [LARGE SCALE GENOMIC DNA]</scope>
    <source>
        <strain evidence="1">P6</strain>
    </source>
</reference>
<accession>A0ACC0VIQ7</accession>